<evidence type="ECO:0000313" key="3">
    <source>
        <dbReference type="Proteomes" id="UP001562425"/>
    </source>
</evidence>
<proteinExistence type="predicted"/>
<evidence type="ECO:0000256" key="1">
    <source>
        <dbReference type="SAM" id="MobiDB-lite"/>
    </source>
</evidence>
<reference evidence="2 3" key="1">
    <citation type="submission" date="2024-05" db="EMBL/GenBank/DDBJ databases">
        <title>Culex pipiens pipiens assembly and annotation.</title>
        <authorList>
            <person name="Alout H."/>
            <person name="Durand T."/>
        </authorList>
    </citation>
    <scope>NUCLEOTIDE SEQUENCE [LARGE SCALE GENOMIC DNA]</scope>
    <source>
        <strain evidence="2">HA-2024</strain>
        <tissue evidence="2">Whole body</tissue>
    </source>
</reference>
<keyword evidence="3" id="KW-1185">Reference proteome</keyword>
<feature type="region of interest" description="Disordered" evidence="1">
    <location>
        <begin position="62"/>
        <end position="102"/>
    </location>
</feature>
<accession>A0ABD1CB63</accession>
<comment type="caution">
    <text evidence="2">The sequence shown here is derived from an EMBL/GenBank/DDBJ whole genome shotgun (WGS) entry which is preliminary data.</text>
</comment>
<dbReference type="EMBL" id="JBEHCU010014195">
    <property type="protein sequence ID" value="KAL1373598.1"/>
    <property type="molecule type" value="Genomic_DNA"/>
</dbReference>
<gene>
    <name evidence="2" type="ORF">pipiens_000091</name>
</gene>
<name>A0ABD1CB63_CULPP</name>
<protein>
    <submittedName>
        <fullName evidence="2">Uncharacterized protein</fullName>
    </submittedName>
</protein>
<sequence>MFPNAVGVTTCDDRHVFGSFMSREAAYRLMCSVWRPVAPAEILEPTAQKVPDVEVSECSVEDDSSCSISGNESSSHVKDKKSDLVDSGDSTNDKLTVTDGTKRSHDVTKSIKSVQKEIIIKSPVALLTPGVILKAAASANIGLKEKSNCSDTLYQNTSSSSNDDSMLTRLRNRLQKIFPSDFGVIHTRMYSFNDFRWGENDNMDVYAEVLRWQKQMQDKSTEEAQIVLNSNLEQIAKVRKSLETLSVLLHDSSKKYGVASGNPDAGNVVLESTSEYTT</sequence>
<dbReference type="AlphaFoldDB" id="A0ABD1CB63"/>
<feature type="compositionally biased region" description="Polar residues" evidence="1">
    <location>
        <begin position="88"/>
        <end position="99"/>
    </location>
</feature>
<feature type="compositionally biased region" description="Basic and acidic residues" evidence="1">
    <location>
        <begin position="75"/>
        <end position="84"/>
    </location>
</feature>
<evidence type="ECO:0000313" key="2">
    <source>
        <dbReference type="EMBL" id="KAL1373598.1"/>
    </source>
</evidence>
<feature type="compositionally biased region" description="Low complexity" evidence="1">
    <location>
        <begin position="65"/>
        <end position="74"/>
    </location>
</feature>
<organism evidence="2 3">
    <name type="scientific">Culex pipiens pipiens</name>
    <name type="common">Northern house mosquito</name>
    <dbReference type="NCBI Taxonomy" id="38569"/>
    <lineage>
        <taxon>Eukaryota</taxon>
        <taxon>Metazoa</taxon>
        <taxon>Ecdysozoa</taxon>
        <taxon>Arthropoda</taxon>
        <taxon>Hexapoda</taxon>
        <taxon>Insecta</taxon>
        <taxon>Pterygota</taxon>
        <taxon>Neoptera</taxon>
        <taxon>Endopterygota</taxon>
        <taxon>Diptera</taxon>
        <taxon>Nematocera</taxon>
        <taxon>Culicoidea</taxon>
        <taxon>Culicidae</taxon>
        <taxon>Culicinae</taxon>
        <taxon>Culicini</taxon>
        <taxon>Culex</taxon>
        <taxon>Culex</taxon>
    </lineage>
</organism>
<dbReference type="Proteomes" id="UP001562425">
    <property type="component" value="Unassembled WGS sequence"/>
</dbReference>